<evidence type="ECO:0000256" key="1">
    <source>
        <dbReference type="ARBA" id="ARBA00004377"/>
    </source>
</evidence>
<keyword evidence="3" id="KW-1003">Cell membrane</keyword>
<protein>
    <recommendedName>
        <fullName evidence="2">Type II secretion system protein H</fullName>
    </recommendedName>
    <alternativeName>
        <fullName evidence="10">General secretion pathway protein H</fullName>
    </alternativeName>
</protein>
<evidence type="ECO:0000256" key="5">
    <source>
        <dbReference type="ARBA" id="ARBA00022519"/>
    </source>
</evidence>
<feature type="transmembrane region" description="Helical" evidence="11">
    <location>
        <begin position="6"/>
        <end position="29"/>
    </location>
</feature>
<sequence length="175" mass="18691">MKSQGFTLLELLVTLSILCIVLSLGIPSFNKQISESRTKTAALALLDAIETTRATAVFRNQHVLLQSTNKKWHQGWTLFVDNNNNGTLDNDDETLSVNNGLDAVITHAKAPMNGYVAFIGTGEGRQLGTGGIGGFLAGTIKICPKAEGDGYSLILSRGGRTRVGKLTNADCDAIR</sequence>
<dbReference type="EMBL" id="JAVDVX010000006">
    <property type="protein sequence ID" value="MDR7091138.1"/>
    <property type="molecule type" value="Genomic_DNA"/>
</dbReference>
<evidence type="ECO:0000256" key="11">
    <source>
        <dbReference type="SAM" id="Phobius"/>
    </source>
</evidence>
<accession>A0ABU1V1F1</accession>
<dbReference type="RefSeq" id="WP_310074079.1">
    <property type="nucleotide sequence ID" value="NZ_JAVDVX010000006.1"/>
</dbReference>
<organism evidence="13 14">
    <name type="scientific">Cellvibrio fibrivorans</name>
    <dbReference type="NCBI Taxonomy" id="126350"/>
    <lineage>
        <taxon>Bacteria</taxon>
        <taxon>Pseudomonadati</taxon>
        <taxon>Pseudomonadota</taxon>
        <taxon>Gammaproteobacteria</taxon>
        <taxon>Cellvibrionales</taxon>
        <taxon>Cellvibrionaceae</taxon>
        <taxon>Cellvibrio</taxon>
    </lineage>
</organism>
<comment type="similarity">
    <text evidence="9">Belongs to the GSP H family.</text>
</comment>
<keyword evidence="8 11" id="KW-0472">Membrane</keyword>
<evidence type="ECO:0000256" key="3">
    <source>
        <dbReference type="ARBA" id="ARBA00022475"/>
    </source>
</evidence>
<evidence type="ECO:0000259" key="12">
    <source>
        <dbReference type="Pfam" id="PF12019"/>
    </source>
</evidence>
<feature type="domain" description="General secretion pathway GspH" evidence="12">
    <location>
        <begin position="41"/>
        <end position="159"/>
    </location>
</feature>
<dbReference type="InterPro" id="IPR045584">
    <property type="entry name" value="Pilin-like"/>
</dbReference>
<keyword evidence="5" id="KW-0997">Cell inner membrane</keyword>
<evidence type="ECO:0000256" key="8">
    <source>
        <dbReference type="ARBA" id="ARBA00023136"/>
    </source>
</evidence>
<reference evidence="13 14" key="1">
    <citation type="submission" date="2023-07" db="EMBL/GenBank/DDBJ databases">
        <title>Sorghum-associated microbial communities from plants grown in Nebraska, USA.</title>
        <authorList>
            <person name="Schachtman D."/>
        </authorList>
    </citation>
    <scope>NUCLEOTIDE SEQUENCE [LARGE SCALE GENOMIC DNA]</scope>
    <source>
        <strain evidence="13 14">BE190</strain>
    </source>
</reference>
<comment type="subcellular location">
    <subcellularLocation>
        <location evidence="1">Cell inner membrane</location>
        <topology evidence="1">Single-pass membrane protein</topology>
    </subcellularLocation>
</comment>
<evidence type="ECO:0000313" key="13">
    <source>
        <dbReference type="EMBL" id="MDR7091138.1"/>
    </source>
</evidence>
<evidence type="ECO:0000256" key="10">
    <source>
        <dbReference type="ARBA" id="ARBA00030775"/>
    </source>
</evidence>
<evidence type="ECO:0000313" key="14">
    <source>
        <dbReference type="Proteomes" id="UP001253595"/>
    </source>
</evidence>
<dbReference type="SUPFAM" id="SSF54523">
    <property type="entry name" value="Pili subunits"/>
    <property type="match status" value="1"/>
</dbReference>
<gene>
    <name evidence="13" type="ORF">J2X05_003173</name>
</gene>
<dbReference type="InterPro" id="IPR022346">
    <property type="entry name" value="T2SS_GspH"/>
</dbReference>
<keyword evidence="4" id="KW-0488">Methylation</keyword>
<evidence type="ECO:0000256" key="9">
    <source>
        <dbReference type="ARBA" id="ARBA00025772"/>
    </source>
</evidence>
<evidence type="ECO:0000256" key="2">
    <source>
        <dbReference type="ARBA" id="ARBA00021549"/>
    </source>
</evidence>
<dbReference type="InterPro" id="IPR012902">
    <property type="entry name" value="N_methyl_site"/>
</dbReference>
<evidence type="ECO:0000256" key="7">
    <source>
        <dbReference type="ARBA" id="ARBA00022989"/>
    </source>
</evidence>
<name>A0ABU1V1F1_9GAMM</name>
<dbReference type="NCBIfam" id="TIGR02532">
    <property type="entry name" value="IV_pilin_GFxxxE"/>
    <property type="match status" value="1"/>
</dbReference>
<keyword evidence="7 11" id="KW-1133">Transmembrane helix</keyword>
<comment type="caution">
    <text evidence="13">The sequence shown here is derived from an EMBL/GenBank/DDBJ whole genome shotgun (WGS) entry which is preliminary data.</text>
</comment>
<dbReference type="Pfam" id="PF12019">
    <property type="entry name" value="GspH"/>
    <property type="match status" value="1"/>
</dbReference>
<dbReference type="Proteomes" id="UP001253595">
    <property type="component" value="Unassembled WGS sequence"/>
</dbReference>
<dbReference type="Pfam" id="PF07963">
    <property type="entry name" value="N_methyl"/>
    <property type="match status" value="1"/>
</dbReference>
<dbReference type="Gene3D" id="3.55.40.10">
    <property type="entry name" value="minor pseudopilin epsh domain"/>
    <property type="match status" value="1"/>
</dbReference>
<proteinExistence type="inferred from homology"/>
<evidence type="ECO:0000256" key="6">
    <source>
        <dbReference type="ARBA" id="ARBA00022692"/>
    </source>
</evidence>
<keyword evidence="14" id="KW-1185">Reference proteome</keyword>
<evidence type="ECO:0000256" key="4">
    <source>
        <dbReference type="ARBA" id="ARBA00022481"/>
    </source>
</evidence>
<keyword evidence="6 11" id="KW-0812">Transmembrane</keyword>